<evidence type="ECO:0000256" key="1">
    <source>
        <dbReference type="SAM" id="MobiDB-lite"/>
    </source>
</evidence>
<feature type="region of interest" description="Disordered" evidence="1">
    <location>
        <begin position="1"/>
        <end position="169"/>
    </location>
</feature>
<keyword evidence="3" id="KW-1185">Reference proteome</keyword>
<dbReference type="Proteomes" id="UP000308199">
    <property type="component" value="Unassembled WGS sequence"/>
</dbReference>
<feature type="region of interest" description="Disordered" evidence="1">
    <location>
        <begin position="189"/>
        <end position="243"/>
    </location>
</feature>
<organism evidence="2 3">
    <name type="scientific">Phellinidium pouzarii</name>
    <dbReference type="NCBI Taxonomy" id="167371"/>
    <lineage>
        <taxon>Eukaryota</taxon>
        <taxon>Fungi</taxon>
        <taxon>Dikarya</taxon>
        <taxon>Basidiomycota</taxon>
        <taxon>Agaricomycotina</taxon>
        <taxon>Agaricomycetes</taxon>
        <taxon>Hymenochaetales</taxon>
        <taxon>Hymenochaetaceae</taxon>
        <taxon>Phellinidium</taxon>
    </lineage>
</organism>
<reference evidence="2 3" key="1">
    <citation type="submission" date="2019-02" db="EMBL/GenBank/DDBJ databases">
        <title>Genome sequencing of the rare red list fungi Phellinidium pouzarii.</title>
        <authorList>
            <person name="Buettner E."/>
            <person name="Kellner H."/>
        </authorList>
    </citation>
    <scope>NUCLEOTIDE SEQUENCE [LARGE SCALE GENOMIC DNA]</scope>
    <source>
        <strain evidence="2 3">DSM 108285</strain>
    </source>
</reference>
<sequence>MSPPSPRPSQPNSASYNPARRTMYGPSQSARHTQYSALGNALGSGSTRQPQYSSDNPPPPSNVADETATQHSFIASDGRNYYTPSGLPSYEYPYQPASYETSTQYSHSSLPPMRTASPASHTPLNHSSSHYNPSAAPYGSSYSQVQYAPIPSSSQQWAEDDWGQPPQSFSPDHIQPVFVAARGDLATPQNDSRAYVAPQYSSTPVVRPDERGTYSAEVSPSSKGKTRERGSVSSDLSPSSAFGSASTNYSKARFLGLHAYYCLLTWLVQLMSTYSELLSECTFANTIPGKYVSLDDIERMLRSATQGLQLLQPPVSPVVPQQRNPSEDSNISNGIENQSPDIPTERQVSLYLPLIQIEAN</sequence>
<proteinExistence type="predicted"/>
<feature type="compositionally biased region" description="Polar residues" evidence="1">
    <location>
        <begin position="140"/>
        <end position="157"/>
    </location>
</feature>
<feature type="compositionally biased region" description="Polar residues" evidence="1">
    <location>
        <begin position="323"/>
        <end position="341"/>
    </location>
</feature>
<feature type="region of interest" description="Disordered" evidence="1">
    <location>
        <begin position="314"/>
        <end position="341"/>
    </location>
</feature>
<accession>A0A4S4L9M8</accession>
<evidence type="ECO:0000313" key="2">
    <source>
        <dbReference type="EMBL" id="THH08259.1"/>
    </source>
</evidence>
<comment type="caution">
    <text evidence="2">The sequence shown here is derived from an EMBL/GenBank/DDBJ whole genome shotgun (WGS) entry which is preliminary data.</text>
</comment>
<dbReference type="OrthoDB" id="2162994at2759"/>
<protein>
    <submittedName>
        <fullName evidence="2">Uncharacterized protein</fullName>
    </submittedName>
</protein>
<dbReference type="EMBL" id="SGPK01000107">
    <property type="protein sequence ID" value="THH08259.1"/>
    <property type="molecule type" value="Genomic_DNA"/>
</dbReference>
<evidence type="ECO:0000313" key="3">
    <source>
        <dbReference type="Proteomes" id="UP000308199"/>
    </source>
</evidence>
<dbReference type="AlphaFoldDB" id="A0A4S4L9M8"/>
<name>A0A4S4L9M8_9AGAM</name>
<feature type="compositionally biased region" description="Polar residues" evidence="1">
    <location>
        <begin position="117"/>
        <end position="132"/>
    </location>
</feature>
<feature type="compositionally biased region" description="Polar residues" evidence="1">
    <location>
        <begin position="231"/>
        <end position="243"/>
    </location>
</feature>
<gene>
    <name evidence="2" type="ORF">EW145_g2833</name>
</gene>
<feature type="compositionally biased region" description="Polar residues" evidence="1">
    <location>
        <begin position="25"/>
        <end position="55"/>
    </location>
</feature>
<feature type="compositionally biased region" description="Polar residues" evidence="1">
    <location>
        <begin position="98"/>
        <end position="109"/>
    </location>
</feature>